<dbReference type="OrthoDB" id="5444681at2"/>
<reference evidence="2 3" key="1">
    <citation type="submission" date="2015-02" db="EMBL/GenBank/DDBJ databases">
        <title>Draft genome sequence of Pseudomonas stutzeri NT0128 isolated from wheat (Triticum turgidum) rhizosphere.</title>
        <authorList>
            <person name="Tovi N."/>
            <person name="Frenk S."/>
            <person name="Hadar Y."/>
            <person name="Minz D."/>
        </authorList>
    </citation>
    <scope>NUCLEOTIDE SEQUENCE [LARGE SCALE GENOMIC DNA]</scope>
    <source>
        <strain evidence="2 3">NT0128</strain>
    </source>
</reference>
<dbReference type="InterPro" id="IPR010352">
    <property type="entry name" value="DUF945"/>
</dbReference>
<keyword evidence="1" id="KW-0732">Signal</keyword>
<evidence type="ECO:0008006" key="4">
    <source>
        <dbReference type="Google" id="ProtNLM"/>
    </source>
</evidence>
<accession>A0A0D9AW48</accession>
<evidence type="ECO:0000313" key="2">
    <source>
        <dbReference type="EMBL" id="KJH85245.1"/>
    </source>
</evidence>
<evidence type="ECO:0000256" key="1">
    <source>
        <dbReference type="SAM" id="SignalP"/>
    </source>
</evidence>
<dbReference type="RefSeq" id="WP_045160014.1">
    <property type="nucleotide sequence ID" value="NZ_JYHV01000001.1"/>
</dbReference>
<sequence length="493" mass="52847">MKKLALAVAVPLALIGAATLYTGTQVESLARDAVDQANVKLRQMGVGAGADVSLELVSFERGLLSSSARYQIDIEVPDDEGNTKHYLVLLQDQLEHGPFPLSRLARGQLMPVAAQSHAELVRTPLTEKLFDAASGESPLVGDTTIGYDGRQYGDLRSAAFNFEDEDGAVRVSSATINFEAAKNAAAVRMNGELPEIDVDLQHSAADKPIHMNVRGISLSVDNKEDANGFALGPSAITLKRMEIQAGDEPAVIIQDASFDAVLAEGERGLDLSAGYRVGQVDAQGQTFRNLALVFGLRNLEGSKLKALVDRYKEILDSGPTPEESIANITDSQQQELQALALQLLEHNPTLALEEFGFETAHGAARLSIVVDLREPSAEAFTPDAMISSMLASLKADAGIDKGLVRDVVSLVAQRRQEEGQLDPVALKQEADASTDLFSSMAIDSGWSRLEGERLISSLHYANDRVTFNGREMSVQEFIGFAFGSVQGAGLLGQ</sequence>
<feature type="signal peptide" evidence="1">
    <location>
        <begin position="1"/>
        <end position="20"/>
    </location>
</feature>
<dbReference type="EMBL" id="JYHV01000001">
    <property type="protein sequence ID" value="KJH85245.1"/>
    <property type="molecule type" value="Genomic_DNA"/>
</dbReference>
<dbReference type="Proteomes" id="UP000032487">
    <property type="component" value="Unassembled WGS sequence"/>
</dbReference>
<evidence type="ECO:0000313" key="3">
    <source>
        <dbReference type="Proteomes" id="UP000032487"/>
    </source>
</evidence>
<protein>
    <recommendedName>
        <fullName evidence="4">DUF945 domain-containing protein</fullName>
    </recommendedName>
</protein>
<comment type="caution">
    <text evidence="2">The sequence shown here is derived from an EMBL/GenBank/DDBJ whole genome shotgun (WGS) entry which is preliminary data.</text>
</comment>
<dbReference type="AlphaFoldDB" id="A0A0D9AW48"/>
<name>A0A0D9AW48_STUST</name>
<gene>
    <name evidence="2" type="ORF">UF78_00290</name>
</gene>
<organism evidence="2 3">
    <name type="scientific">Stutzerimonas stutzeri</name>
    <name type="common">Pseudomonas stutzeri</name>
    <dbReference type="NCBI Taxonomy" id="316"/>
    <lineage>
        <taxon>Bacteria</taxon>
        <taxon>Pseudomonadati</taxon>
        <taxon>Pseudomonadota</taxon>
        <taxon>Gammaproteobacteria</taxon>
        <taxon>Pseudomonadales</taxon>
        <taxon>Pseudomonadaceae</taxon>
        <taxon>Stutzerimonas</taxon>
    </lineage>
</organism>
<dbReference type="PATRIC" id="fig|316.101.peg.4119"/>
<feature type="chain" id="PRO_5002338399" description="DUF945 domain-containing protein" evidence="1">
    <location>
        <begin position="21"/>
        <end position="493"/>
    </location>
</feature>
<dbReference type="Pfam" id="PF06097">
    <property type="entry name" value="DUF945"/>
    <property type="match status" value="1"/>
</dbReference>
<proteinExistence type="predicted"/>